<reference evidence="6 7" key="1">
    <citation type="submission" date="2016-05" db="EMBL/GenBank/DDBJ databases">
        <title>A degradative enzymes factory behind the ericoid mycorrhizal symbiosis.</title>
        <authorList>
            <consortium name="DOE Joint Genome Institute"/>
            <person name="Martino E."/>
            <person name="Morin E."/>
            <person name="Grelet G."/>
            <person name="Kuo A."/>
            <person name="Kohler A."/>
            <person name="Daghino S."/>
            <person name="Barry K."/>
            <person name="Choi C."/>
            <person name="Cichocki N."/>
            <person name="Clum A."/>
            <person name="Copeland A."/>
            <person name="Hainaut M."/>
            <person name="Haridas S."/>
            <person name="Labutti K."/>
            <person name="Lindquist E."/>
            <person name="Lipzen A."/>
            <person name="Khouja H.-R."/>
            <person name="Murat C."/>
            <person name="Ohm R."/>
            <person name="Olson A."/>
            <person name="Spatafora J."/>
            <person name="Veneault-Fourrey C."/>
            <person name="Henrissat B."/>
            <person name="Grigoriev I."/>
            <person name="Martin F."/>
            <person name="Perotto S."/>
        </authorList>
    </citation>
    <scope>NUCLEOTIDE SEQUENCE [LARGE SCALE GENOMIC DNA]</scope>
    <source>
        <strain evidence="6 7">UAMH 7357</strain>
    </source>
</reference>
<dbReference type="InterPro" id="IPR038718">
    <property type="entry name" value="SNF2-like_sf"/>
</dbReference>
<feature type="region of interest" description="Disordered" evidence="4">
    <location>
        <begin position="352"/>
        <end position="388"/>
    </location>
</feature>
<feature type="compositionally biased region" description="Low complexity" evidence="4">
    <location>
        <begin position="248"/>
        <end position="259"/>
    </location>
</feature>
<dbReference type="STRING" id="1745343.A0A2J6PI27"/>
<keyword evidence="1" id="KW-0547">Nucleotide-binding</keyword>
<evidence type="ECO:0000256" key="1">
    <source>
        <dbReference type="ARBA" id="ARBA00022741"/>
    </source>
</evidence>
<evidence type="ECO:0000256" key="3">
    <source>
        <dbReference type="ARBA" id="ARBA00022840"/>
    </source>
</evidence>
<keyword evidence="2" id="KW-0378">Hydrolase</keyword>
<dbReference type="GO" id="GO:0005524">
    <property type="term" value="F:ATP binding"/>
    <property type="evidence" value="ECO:0007669"/>
    <property type="project" value="InterPro"/>
</dbReference>
<dbReference type="SUPFAM" id="SSF52540">
    <property type="entry name" value="P-loop containing nucleoside triphosphate hydrolases"/>
    <property type="match status" value="2"/>
</dbReference>
<dbReference type="PANTHER" id="PTHR10799">
    <property type="entry name" value="SNF2/RAD54 HELICASE FAMILY"/>
    <property type="match status" value="1"/>
</dbReference>
<dbReference type="Pfam" id="PF00271">
    <property type="entry name" value="Helicase_C"/>
    <property type="match status" value="1"/>
</dbReference>
<dbReference type="InterPro" id="IPR027417">
    <property type="entry name" value="P-loop_NTPase"/>
</dbReference>
<gene>
    <name evidence="6" type="ORF">NA56DRAFT_694559</name>
</gene>
<sequence length="1104" mass="125216">MFKGFTNPLKRNNSERRRTSGSAFDLENVASPSNPFRGHRDAALLGGSIGQTTDFFSPQVIQAGLHQMTIALEIWKTGEVTEADAEMLKAPASRFLEAGKDADKVHNYSFESFLAAFQEKFNTTHPETPTEMIYGQLGFLAHDGIYEAVGDQESFGVALNNLYLNRGTSNVLIFVFQPEFEDNEKRRLESKDPSPSRRQFEATYNKPERRESFPADARNKIFPTQRLPQHVNPFAILDHSYGGDDLTAPPAVVSSPSSPNAIQRIVPRPKSLPSEESQSEHSITSMPRSPLSTSSSGRLSQIGSIRAVVKKVIQGPVKKEPETKDEERERFKLLYKEEKIVTFKRGGEETAVEEEAKAVDVVNEETAGEEAEQADESDEIDDEDEASNEDRIVTRLQELLNLEELTQLKGPGNTTNTLSRWEQCCAMFRRDPKKTDFDNLVTIAGLKTKIYQYQAFGVYWQMITSRQLGGGFLADDMGLGKTLSFLAYIVVERQLSVLHREVAKSRTANDGAHLLEGQPGECPSPCRSGWIACPCSTTSPTSRMNLQPGLRMACVPQGLVVQWWGQWKTHVDVTESELAMKIVIDHPATFNNVNITIADRLSSGETAQNTTRMQAERYRAKDGKGDDRPKDYHDGYLLLTTKETYSKFAKKFEYNGQIHDAKKHGVWKTGSRSCLILGIAMIDESHEEYFKNQGRAQILTNLPTWNSSVLPFVWGYSGTPFSQTPRGIEGVLWAIEKHCPKQDVNFKWEKLDAICKKYDAQIKSNKRDDEAVGHILAAFKHFLVRFMIRRTAKTKWFDSPSLIKLNPHIHQDIYLQPNEKFDALIPAFEAIFDSERDSLLEQLQAKWDNFPDSRRSDIRPTKLGFNTMCRTSWRSRILATFPYLFKLATTEGDGRLSLTEVEVQLFKNAIEKKEFNTPYGRYLRSIVEESPKCMWLYNFIPHILEQKDVAGNDRKLVILTAFPQVAFVLKLFIQRYFPEEKDRVGVIAGRMKGSEKTDIINAFTDAVDSKGKRKCKRDIRFLIGTSRLLGVGLQLTRASHVVLMEPDNEFVREMQGYARVHRIGQKNPLSRSYRLIDSGNEIEGAILKRQKDRKEFAGRLTSEE</sequence>
<evidence type="ECO:0000256" key="4">
    <source>
        <dbReference type="SAM" id="MobiDB-lite"/>
    </source>
</evidence>
<dbReference type="PROSITE" id="PS51194">
    <property type="entry name" value="HELICASE_CTER"/>
    <property type="match status" value="1"/>
</dbReference>
<feature type="domain" description="Helicase C-terminal" evidence="5">
    <location>
        <begin position="935"/>
        <end position="1104"/>
    </location>
</feature>
<evidence type="ECO:0000313" key="7">
    <source>
        <dbReference type="Proteomes" id="UP000235672"/>
    </source>
</evidence>
<dbReference type="InterPro" id="IPR001650">
    <property type="entry name" value="Helicase_C-like"/>
</dbReference>
<feature type="region of interest" description="Disordered" evidence="4">
    <location>
        <begin position="606"/>
        <end position="627"/>
    </location>
</feature>
<evidence type="ECO:0000313" key="6">
    <source>
        <dbReference type="EMBL" id="PMD13687.1"/>
    </source>
</evidence>
<dbReference type="OrthoDB" id="4161342at2759"/>
<dbReference type="AlphaFoldDB" id="A0A2J6PI27"/>
<feature type="compositionally biased region" description="Basic and acidic residues" evidence="4">
    <location>
        <begin position="614"/>
        <end position="627"/>
    </location>
</feature>
<dbReference type="Proteomes" id="UP000235672">
    <property type="component" value="Unassembled WGS sequence"/>
</dbReference>
<keyword evidence="3" id="KW-0067">ATP-binding</keyword>
<organism evidence="6 7">
    <name type="scientific">Hyaloscypha hepaticicola</name>
    <dbReference type="NCBI Taxonomy" id="2082293"/>
    <lineage>
        <taxon>Eukaryota</taxon>
        <taxon>Fungi</taxon>
        <taxon>Dikarya</taxon>
        <taxon>Ascomycota</taxon>
        <taxon>Pezizomycotina</taxon>
        <taxon>Leotiomycetes</taxon>
        <taxon>Helotiales</taxon>
        <taxon>Hyaloscyphaceae</taxon>
        <taxon>Hyaloscypha</taxon>
    </lineage>
</organism>
<dbReference type="InterPro" id="IPR049730">
    <property type="entry name" value="SNF2/RAD54-like_C"/>
</dbReference>
<dbReference type="InterPro" id="IPR000330">
    <property type="entry name" value="SNF2_N"/>
</dbReference>
<dbReference type="Pfam" id="PF00176">
    <property type="entry name" value="SNF2-rel_dom"/>
    <property type="match status" value="1"/>
</dbReference>
<feature type="region of interest" description="Disordered" evidence="4">
    <location>
        <begin position="247"/>
        <end position="299"/>
    </location>
</feature>
<dbReference type="EMBL" id="KZ613528">
    <property type="protein sequence ID" value="PMD13687.1"/>
    <property type="molecule type" value="Genomic_DNA"/>
</dbReference>
<protein>
    <recommendedName>
        <fullName evidence="5">Helicase C-terminal domain-containing protein</fullName>
    </recommendedName>
</protein>
<feature type="compositionally biased region" description="Low complexity" evidence="4">
    <location>
        <begin position="284"/>
        <end position="299"/>
    </location>
</feature>
<feature type="compositionally biased region" description="Acidic residues" evidence="4">
    <location>
        <begin position="362"/>
        <end position="387"/>
    </location>
</feature>
<dbReference type="GO" id="GO:0016787">
    <property type="term" value="F:hydrolase activity"/>
    <property type="evidence" value="ECO:0007669"/>
    <property type="project" value="UniProtKB-KW"/>
</dbReference>
<feature type="region of interest" description="Disordered" evidence="4">
    <location>
        <begin position="1"/>
        <end position="35"/>
    </location>
</feature>
<accession>A0A2J6PI27</accession>
<feature type="region of interest" description="Disordered" evidence="4">
    <location>
        <begin position="184"/>
        <end position="218"/>
    </location>
</feature>
<evidence type="ECO:0000256" key="2">
    <source>
        <dbReference type="ARBA" id="ARBA00022801"/>
    </source>
</evidence>
<name>A0A2J6PI27_9HELO</name>
<evidence type="ECO:0000259" key="5">
    <source>
        <dbReference type="PROSITE" id="PS51194"/>
    </source>
</evidence>
<dbReference type="Gene3D" id="3.40.50.10810">
    <property type="entry name" value="Tandem AAA-ATPase domain"/>
    <property type="match status" value="1"/>
</dbReference>
<proteinExistence type="predicted"/>
<dbReference type="Gene3D" id="3.40.50.300">
    <property type="entry name" value="P-loop containing nucleotide triphosphate hydrolases"/>
    <property type="match status" value="1"/>
</dbReference>
<feature type="compositionally biased region" description="Polar residues" evidence="4">
    <location>
        <begin position="274"/>
        <end position="283"/>
    </location>
</feature>
<dbReference type="CDD" id="cd18793">
    <property type="entry name" value="SF2_C_SNF"/>
    <property type="match status" value="1"/>
</dbReference>
<keyword evidence="7" id="KW-1185">Reference proteome</keyword>